<dbReference type="eggNOG" id="ENOG5033ST3">
    <property type="taxonomic scope" value="Bacteria"/>
</dbReference>
<accession>D6TKL3</accession>
<evidence type="ECO:0000313" key="2">
    <source>
        <dbReference type="EMBL" id="EFH86313.1"/>
    </source>
</evidence>
<dbReference type="RefSeq" id="WP_007910527.1">
    <property type="nucleotide sequence ID" value="NZ_ADVG01000002.1"/>
</dbReference>
<keyword evidence="3" id="KW-1185">Reference proteome</keyword>
<dbReference type="InterPro" id="IPR005151">
    <property type="entry name" value="Tail-specific_protease"/>
</dbReference>
<dbReference type="STRING" id="485913.Krac_7605"/>
<dbReference type="GO" id="GO:0008236">
    <property type="term" value="F:serine-type peptidase activity"/>
    <property type="evidence" value="ECO:0007669"/>
    <property type="project" value="InterPro"/>
</dbReference>
<sequence length="532" mass="60212">MQRISRQALQEDLYQLTRLLSESHPDPYTAGGGSLAFHRRVNTLLSSIPADGLTQTQFLCHIRPLVASLGDGNTCLFTPEEECEARTRRHPWLTWSVIEQDLYLARVYQPEQEVLLGARLLALNSLPLPTLLTRMGKIQGYDNIYQNLVHLTLALKDPLLLSTLLHQDEPPNTIEVTLTLRNGDQQTIQIPLLEERPGIPLEPDSTFILPPLNSARMCRAFLDAGHQVAYVRADSLLRYRESFEQFHAQGYIGHMEQPLEEAQRYPPLDTNPPGKLEERIALVPAATDLLRDLFSAMRLAHTSILIIDLRFCPSGNSFFATILSYFLYGIDAMLASAWDESYQIKRYSTLYFENYIKDTPEEHSEALRNGGYDYTDEASWLQRQESGFTPRVRLQTLADLRQQVKTSPTFASEFQKRAYEASWTPKVYVLISAQTYSAGFDTAVTLQRHGACVIGTPSAQSGNCFIDALSFTLQYSRLKGHIAFKRRILFPNNEEQGNILKADHELTYDYLATHSYDPHAAIRLALDLAGLA</sequence>
<proteinExistence type="predicted"/>
<evidence type="ECO:0000259" key="1">
    <source>
        <dbReference type="Pfam" id="PF03572"/>
    </source>
</evidence>
<dbReference type="GO" id="GO:0006508">
    <property type="term" value="P:proteolysis"/>
    <property type="evidence" value="ECO:0007669"/>
    <property type="project" value="InterPro"/>
</dbReference>
<gene>
    <name evidence="2" type="ORF">Krac_7605</name>
</gene>
<dbReference type="InterPro" id="IPR029045">
    <property type="entry name" value="ClpP/crotonase-like_dom_sf"/>
</dbReference>
<dbReference type="InParanoid" id="D6TKL3"/>
<organism evidence="2 3">
    <name type="scientific">Ktedonobacter racemifer DSM 44963</name>
    <dbReference type="NCBI Taxonomy" id="485913"/>
    <lineage>
        <taxon>Bacteria</taxon>
        <taxon>Bacillati</taxon>
        <taxon>Chloroflexota</taxon>
        <taxon>Ktedonobacteria</taxon>
        <taxon>Ktedonobacterales</taxon>
        <taxon>Ktedonobacteraceae</taxon>
        <taxon>Ktedonobacter</taxon>
    </lineage>
</organism>
<evidence type="ECO:0000313" key="3">
    <source>
        <dbReference type="Proteomes" id="UP000004508"/>
    </source>
</evidence>
<feature type="domain" description="Tail specific protease" evidence="1">
    <location>
        <begin position="288"/>
        <end position="461"/>
    </location>
</feature>
<dbReference type="EMBL" id="ADVG01000002">
    <property type="protein sequence ID" value="EFH86313.1"/>
    <property type="molecule type" value="Genomic_DNA"/>
</dbReference>
<dbReference type="Proteomes" id="UP000004508">
    <property type="component" value="Unassembled WGS sequence"/>
</dbReference>
<reference evidence="2 3" key="1">
    <citation type="journal article" date="2011" name="Stand. Genomic Sci.">
        <title>Non-contiguous finished genome sequence and contextual data of the filamentous soil bacterium Ktedonobacter racemifer type strain (SOSP1-21).</title>
        <authorList>
            <person name="Chang Y.J."/>
            <person name="Land M."/>
            <person name="Hauser L."/>
            <person name="Chertkov O."/>
            <person name="Del Rio T.G."/>
            <person name="Nolan M."/>
            <person name="Copeland A."/>
            <person name="Tice H."/>
            <person name="Cheng J.F."/>
            <person name="Lucas S."/>
            <person name="Han C."/>
            <person name="Goodwin L."/>
            <person name="Pitluck S."/>
            <person name="Ivanova N."/>
            <person name="Ovchinikova G."/>
            <person name="Pati A."/>
            <person name="Chen A."/>
            <person name="Palaniappan K."/>
            <person name="Mavromatis K."/>
            <person name="Liolios K."/>
            <person name="Brettin T."/>
            <person name="Fiebig A."/>
            <person name="Rohde M."/>
            <person name="Abt B."/>
            <person name="Goker M."/>
            <person name="Detter J.C."/>
            <person name="Woyke T."/>
            <person name="Bristow J."/>
            <person name="Eisen J.A."/>
            <person name="Markowitz V."/>
            <person name="Hugenholtz P."/>
            <person name="Kyrpides N.C."/>
            <person name="Klenk H.P."/>
            <person name="Lapidus A."/>
        </authorList>
    </citation>
    <scope>NUCLEOTIDE SEQUENCE [LARGE SCALE GENOMIC DNA]</scope>
    <source>
        <strain evidence="3">DSM 44963</strain>
    </source>
</reference>
<dbReference type="AlphaFoldDB" id="D6TKL3"/>
<dbReference type="Pfam" id="PF03572">
    <property type="entry name" value="Peptidase_S41"/>
    <property type="match status" value="1"/>
</dbReference>
<name>D6TKL3_KTERA</name>
<protein>
    <submittedName>
        <fullName evidence="2">Peptidase S41</fullName>
    </submittedName>
</protein>
<dbReference type="OrthoDB" id="1058934at2"/>
<comment type="caution">
    <text evidence="2">The sequence shown here is derived from an EMBL/GenBank/DDBJ whole genome shotgun (WGS) entry which is preliminary data.</text>
</comment>
<dbReference type="Gene3D" id="3.90.226.10">
    <property type="entry name" value="2-enoyl-CoA Hydratase, Chain A, domain 1"/>
    <property type="match status" value="1"/>
</dbReference>
<dbReference type="SUPFAM" id="SSF52096">
    <property type="entry name" value="ClpP/crotonase"/>
    <property type="match status" value="1"/>
</dbReference>